<dbReference type="Pfam" id="PF04909">
    <property type="entry name" value="Amidohydro_2"/>
    <property type="match status" value="1"/>
</dbReference>
<evidence type="ECO:0000259" key="1">
    <source>
        <dbReference type="Pfam" id="PF04909"/>
    </source>
</evidence>
<accession>A0ABQ3TT36</accession>
<protein>
    <submittedName>
        <fullName evidence="2">Amidohydrolase</fullName>
    </submittedName>
</protein>
<organism evidence="2 3">
    <name type="scientific">Streptomyces hygroscopicus</name>
    <dbReference type="NCBI Taxonomy" id="1912"/>
    <lineage>
        <taxon>Bacteria</taxon>
        <taxon>Bacillati</taxon>
        <taxon>Actinomycetota</taxon>
        <taxon>Actinomycetes</taxon>
        <taxon>Kitasatosporales</taxon>
        <taxon>Streptomycetaceae</taxon>
        <taxon>Streptomyces</taxon>
        <taxon>Streptomyces violaceusniger group</taxon>
    </lineage>
</organism>
<feature type="domain" description="Amidohydrolase-related" evidence="1">
    <location>
        <begin position="44"/>
        <end position="351"/>
    </location>
</feature>
<comment type="caution">
    <text evidence="2">The sequence shown here is derived from an EMBL/GenBank/DDBJ whole genome shotgun (WGS) entry which is preliminary data.</text>
</comment>
<dbReference type="EMBL" id="BNEK01000002">
    <property type="protein sequence ID" value="GHJ26428.1"/>
    <property type="molecule type" value="Genomic_DNA"/>
</dbReference>
<dbReference type="InterPro" id="IPR032466">
    <property type="entry name" value="Metal_Hydrolase"/>
</dbReference>
<dbReference type="InterPro" id="IPR006680">
    <property type="entry name" value="Amidohydro-rel"/>
</dbReference>
<evidence type="ECO:0000313" key="2">
    <source>
        <dbReference type="EMBL" id="GHJ26428.1"/>
    </source>
</evidence>
<dbReference type="Gene3D" id="3.20.20.140">
    <property type="entry name" value="Metal-dependent hydrolases"/>
    <property type="match status" value="1"/>
</dbReference>
<dbReference type="SUPFAM" id="SSF51556">
    <property type="entry name" value="Metallo-dependent hydrolases"/>
    <property type="match status" value="1"/>
</dbReference>
<gene>
    <name evidence="2" type="ORF">TPA0910_08610</name>
</gene>
<dbReference type="Proteomes" id="UP001054854">
    <property type="component" value="Unassembled WGS sequence"/>
</dbReference>
<name>A0ABQ3TT36_STRHY</name>
<evidence type="ECO:0000313" key="3">
    <source>
        <dbReference type="Proteomes" id="UP001054854"/>
    </source>
</evidence>
<reference evidence="2" key="1">
    <citation type="submission" date="2024-05" db="EMBL/GenBank/DDBJ databases">
        <title>Whole genome shotgun sequence of Streptomyces hygroscopicus NBRC 113678.</title>
        <authorList>
            <person name="Komaki H."/>
            <person name="Tamura T."/>
        </authorList>
    </citation>
    <scope>NUCLEOTIDE SEQUENCE</scope>
    <source>
        <strain evidence="2">N11-34</strain>
    </source>
</reference>
<sequence>MSQSETADGSPVNTGMPNVAFRNTVVTGTEAGMYSKDGENYFIVDAHVALWDARPENQINIHGKQFIDCFYDYHRNLSPESEKWSYEEYLYYGGERLMKDLFTDGYVDHAIFQPARLGAFYRNGFGQTEEAFALTQRHPGKLTYNHYWDPRFEQAGLDQLRRDAERFQLKGAKLYTAEWHGDSRGYKLDDPWSYRYLEAAQEMGIRNIHIHKGPTIRPLDRDAFDVADVDKVATQFPDMNFVVEHCGLPRLEDFCWIATQEPNVHAGLAVAIPFIHTRPRYFAQIIGELLYWLDENRIQFSSDYALWTPKWLVESFVDFQIPEDMRGEYPPITVAQKKKILGLNAAAMYDIEVPAEYTVAQPAGV</sequence>
<keyword evidence="3" id="KW-1185">Reference proteome</keyword>
<dbReference type="PANTHER" id="PTHR42889:SF1">
    <property type="entry name" value="BLR3681 PROTEIN"/>
    <property type="match status" value="1"/>
</dbReference>
<dbReference type="PANTHER" id="PTHR42889">
    <property type="entry name" value="BLR3681 PROTEIN"/>
    <property type="match status" value="1"/>
</dbReference>
<proteinExistence type="predicted"/>